<keyword evidence="5" id="KW-0631">Potassium channel</keyword>
<dbReference type="SMART" id="SM00225">
    <property type="entry name" value="BTB"/>
    <property type="match status" value="1"/>
</dbReference>
<dbReference type="Proteomes" id="UP000225706">
    <property type="component" value="Unassembled WGS sequence"/>
</dbReference>
<feature type="transmembrane region" description="Helical" evidence="13">
    <location>
        <begin position="256"/>
        <end position="273"/>
    </location>
</feature>
<proteinExistence type="predicted"/>
<dbReference type="InterPro" id="IPR000210">
    <property type="entry name" value="BTB/POZ_dom"/>
</dbReference>
<reference evidence="16" key="1">
    <citation type="journal article" date="2017" name="bioRxiv">
        <title>Comparative analysis of the genomes of Stylophora pistillata and Acropora digitifera provides evidence for extensive differences between species of corals.</title>
        <authorList>
            <person name="Voolstra C.R."/>
            <person name="Li Y."/>
            <person name="Liew Y.J."/>
            <person name="Baumgarten S."/>
            <person name="Zoccola D."/>
            <person name="Flot J.-F."/>
            <person name="Tambutte S."/>
            <person name="Allemand D."/>
            <person name="Aranda M."/>
        </authorList>
    </citation>
    <scope>NUCLEOTIDE SEQUENCE [LARGE SCALE GENOMIC DNA]</scope>
</reference>
<evidence type="ECO:0000256" key="12">
    <source>
        <dbReference type="SAM" id="MobiDB-lite"/>
    </source>
</evidence>
<feature type="compositionally biased region" description="Polar residues" evidence="12">
    <location>
        <begin position="617"/>
        <end position="632"/>
    </location>
</feature>
<dbReference type="CDD" id="cd18379">
    <property type="entry name" value="BTB_POZ_Kv3_KCNC"/>
    <property type="match status" value="1"/>
</dbReference>
<feature type="region of interest" description="Disordered" evidence="12">
    <location>
        <begin position="408"/>
        <end position="442"/>
    </location>
</feature>
<dbReference type="EMBL" id="LSMT01000313">
    <property type="protein sequence ID" value="PFX20523.1"/>
    <property type="molecule type" value="Genomic_DNA"/>
</dbReference>
<evidence type="ECO:0000313" key="15">
    <source>
        <dbReference type="EMBL" id="PFX20523.1"/>
    </source>
</evidence>
<dbReference type="InterPro" id="IPR003131">
    <property type="entry name" value="T1-type_BTB"/>
</dbReference>
<dbReference type="AlphaFoldDB" id="A0A2B4RUQ3"/>
<dbReference type="GO" id="GO:0008076">
    <property type="term" value="C:voltage-gated potassium channel complex"/>
    <property type="evidence" value="ECO:0007669"/>
    <property type="project" value="InterPro"/>
</dbReference>
<dbReference type="InterPro" id="IPR003974">
    <property type="entry name" value="K_chnl_volt-dep_Kv3"/>
</dbReference>
<evidence type="ECO:0000256" key="10">
    <source>
        <dbReference type="ARBA" id="ARBA00023136"/>
    </source>
</evidence>
<organism evidence="15 16">
    <name type="scientific">Stylophora pistillata</name>
    <name type="common">Smooth cauliflower coral</name>
    <dbReference type="NCBI Taxonomy" id="50429"/>
    <lineage>
        <taxon>Eukaryota</taxon>
        <taxon>Metazoa</taxon>
        <taxon>Cnidaria</taxon>
        <taxon>Anthozoa</taxon>
        <taxon>Hexacorallia</taxon>
        <taxon>Scleractinia</taxon>
        <taxon>Astrocoeniina</taxon>
        <taxon>Pocilloporidae</taxon>
        <taxon>Stylophora</taxon>
    </lineage>
</organism>
<dbReference type="InterPro" id="IPR011333">
    <property type="entry name" value="SKP1/BTB/POZ_sf"/>
</dbReference>
<feature type="compositionally biased region" description="Basic and acidic residues" evidence="12">
    <location>
        <begin position="415"/>
        <end position="427"/>
    </location>
</feature>
<dbReference type="PANTHER" id="PTHR11537">
    <property type="entry name" value="VOLTAGE-GATED POTASSIUM CHANNEL"/>
    <property type="match status" value="1"/>
</dbReference>
<feature type="compositionally biased region" description="Basic and acidic residues" evidence="12">
    <location>
        <begin position="704"/>
        <end position="716"/>
    </location>
</feature>
<feature type="compositionally biased region" description="Basic and acidic residues" evidence="12">
    <location>
        <begin position="566"/>
        <end position="578"/>
    </location>
</feature>
<dbReference type="PANTHER" id="PTHR11537:SF252">
    <property type="entry name" value="POTASSIUM VOLTAGE-GATED CHANNEL PROTEIN SHAW"/>
    <property type="match status" value="1"/>
</dbReference>
<keyword evidence="11" id="KW-0407">Ion channel</keyword>
<keyword evidence="7" id="KW-0630">Potassium</keyword>
<dbReference type="GO" id="GO:0051260">
    <property type="term" value="P:protein homooligomerization"/>
    <property type="evidence" value="ECO:0007669"/>
    <property type="project" value="InterPro"/>
</dbReference>
<dbReference type="GO" id="GO:0001508">
    <property type="term" value="P:action potential"/>
    <property type="evidence" value="ECO:0007669"/>
    <property type="project" value="TreeGrafter"/>
</dbReference>
<feature type="transmembrane region" description="Helical" evidence="13">
    <location>
        <begin position="181"/>
        <end position="203"/>
    </location>
</feature>
<name>A0A2B4RUQ3_STYPI</name>
<keyword evidence="6" id="KW-0851">Voltage-gated channel</keyword>
<keyword evidence="10 13" id="KW-0472">Membrane</keyword>
<evidence type="ECO:0000256" key="4">
    <source>
        <dbReference type="ARBA" id="ARBA00022692"/>
    </source>
</evidence>
<evidence type="ECO:0000256" key="2">
    <source>
        <dbReference type="ARBA" id="ARBA00022448"/>
    </source>
</evidence>
<dbReference type="SUPFAM" id="SSF54695">
    <property type="entry name" value="POZ domain"/>
    <property type="match status" value="1"/>
</dbReference>
<evidence type="ECO:0000256" key="5">
    <source>
        <dbReference type="ARBA" id="ARBA00022826"/>
    </source>
</evidence>
<keyword evidence="16" id="KW-1185">Reference proteome</keyword>
<evidence type="ECO:0000256" key="11">
    <source>
        <dbReference type="ARBA" id="ARBA00023303"/>
    </source>
</evidence>
<dbReference type="GO" id="GO:0005251">
    <property type="term" value="F:delayed rectifier potassium channel activity"/>
    <property type="evidence" value="ECO:0007669"/>
    <property type="project" value="TreeGrafter"/>
</dbReference>
<gene>
    <name evidence="15" type="primary">KCNC1</name>
    <name evidence="15" type="ORF">AWC38_SpisGene15022</name>
</gene>
<keyword evidence="9" id="KW-0406">Ion transport</keyword>
<evidence type="ECO:0000256" key="13">
    <source>
        <dbReference type="SAM" id="Phobius"/>
    </source>
</evidence>
<evidence type="ECO:0000256" key="1">
    <source>
        <dbReference type="ARBA" id="ARBA00004141"/>
    </source>
</evidence>
<feature type="region of interest" description="Disordered" evidence="12">
    <location>
        <begin position="459"/>
        <end position="578"/>
    </location>
</feature>
<dbReference type="PRINTS" id="PR00169">
    <property type="entry name" value="KCHANNEL"/>
</dbReference>
<evidence type="ECO:0000259" key="14">
    <source>
        <dbReference type="SMART" id="SM00225"/>
    </source>
</evidence>
<feature type="compositionally biased region" description="Basic residues" evidence="12">
    <location>
        <begin position="478"/>
        <end position="492"/>
    </location>
</feature>
<evidence type="ECO:0000313" key="16">
    <source>
        <dbReference type="Proteomes" id="UP000225706"/>
    </source>
</evidence>
<comment type="subcellular location">
    <subcellularLocation>
        <location evidence="1">Membrane</location>
        <topology evidence="1">Multi-pass membrane protein</topology>
    </subcellularLocation>
</comment>
<evidence type="ECO:0000256" key="9">
    <source>
        <dbReference type="ARBA" id="ARBA00023065"/>
    </source>
</evidence>
<keyword evidence="8 13" id="KW-1133">Transmembrane helix</keyword>
<dbReference type="OrthoDB" id="10025005at2759"/>
<protein>
    <submittedName>
        <fullName evidence="15">Potassium voltage-gated channel subfamily C member 1</fullName>
    </submittedName>
</protein>
<dbReference type="Pfam" id="PF02214">
    <property type="entry name" value="BTB_2"/>
    <property type="match status" value="1"/>
</dbReference>
<feature type="transmembrane region" description="Helical" evidence="13">
    <location>
        <begin position="285"/>
        <end position="312"/>
    </location>
</feature>
<keyword evidence="3" id="KW-0633">Potassium transport</keyword>
<comment type="caution">
    <text evidence="15">The sequence shown here is derived from an EMBL/GenBank/DDBJ whole genome shotgun (WGS) entry which is preliminary data.</text>
</comment>
<dbReference type="SUPFAM" id="SSF81324">
    <property type="entry name" value="Voltage-gated potassium channels"/>
    <property type="match status" value="1"/>
</dbReference>
<feature type="domain" description="BTB" evidence="14">
    <location>
        <begin position="23"/>
        <end position="125"/>
    </location>
</feature>
<dbReference type="FunFam" id="3.30.710.10:FF:000002">
    <property type="entry name" value="Potassium voltage-gated channel subfamily C member 2"/>
    <property type="match status" value="1"/>
</dbReference>
<dbReference type="Gene3D" id="3.30.710.10">
    <property type="entry name" value="Potassium Channel Kv1.1, Chain A"/>
    <property type="match status" value="1"/>
</dbReference>
<feature type="region of interest" description="Disordered" evidence="12">
    <location>
        <begin position="347"/>
        <end position="388"/>
    </location>
</feature>
<keyword evidence="2" id="KW-0813">Transport</keyword>
<sequence>MVIRSKTESNFEDSLPARGVAKDRVIINVGGYRHETYLSTLKVVPDSRLAWIAENASKQAEYDPENNEYFFDRHPGIFASIINYYRTGKLHSPSDVCGPLFEEELAFWGIDELQMEPCCWSNYTQHRDAQATLKAFEGLQKSVEESENENSPFKVRKNVSTRMRWKSEIWAMLEEPYSSKYAQIFAMVSLIVIILIFRLFRFFRTMSGMQVIGHTLRASARELFLLILILLIPMVIFSTLVYYAEKNHDETDFSSIPGTFWWAVITMTTVGYGDVHPKSLLGKIIGTVCACVGVLIVALPVSVIGSNFTLFYSHAQAQLKLPKKKRTPLLLGAAGALVSESTLFNNDGNSNISDDGESPTPREEALPLPRKSLRNPSITPRCRSTRREAALQHAALQHAALQHAALPTLESDASEMDRTSNGKKSTEELFSSPPTGSAVDISSGLKGVSDVMLNITTPSHVHRRMAISPAQSPPARRNSQRRRRRGGSKRLASRGNGDASSNEKDRDSYYYTTTDGDSPGESESHGHSRPEHTELDRNSVEHESSNESNTSERKNATTKVAVLSDSKAEDDMRSRSDSENNVWLVGVTLDSSEDFPEEKGEQHRNNTKIDPAPPWKSTENLGGNRATNQNKQLVEPRQRAKTELVSSDTPPCKRRNAIGGNRAISALPISPLVRSEERIQRPPLYESTGDSKAKKYASNARHSHSNDRDSQHELKHLPHSASSQGKNMLPAESRDSREDILGPNIRGNKRDNIQNMTRV</sequence>
<feature type="region of interest" description="Disordered" evidence="12">
    <location>
        <begin position="593"/>
        <end position="657"/>
    </location>
</feature>
<feature type="region of interest" description="Disordered" evidence="12">
    <location>
        <begin position="674"/>
        <end position="759"/>
    </location>
</feature>
<accession>A0A2B4RUQ3</accession>
<evidence type="ECO:0000256" key="3">
    <source>
        <dbReference type="ARBA" id="ARBA00022538"/>
    </source>
</evidence>
<dbReference type="Gene3D" id="1.10.287.70">
    <property type="match status" value="1"/>
</dbReference>
<feature type="transmembrane region" description="Helical" evidence="13">
    <location>
        <begin position="223"/>
        <end position="244"/>
    </location>
</feature>
<dbReference type="Pfam" id="PF00520">
    <property type="entry name" value="Ion_trans"/>
    <property type="match status" value="1"/>
</dbReference>
<evidence type="ECO:0000256" key="6">
    <source>
        <dbReference type="ARBA" id="ARBA00022882"/>
    </source>
</evidence>
<evidence type="ECO:0000256" key="7">
    <source>
        <dbReference type="ARBA" id="ARBA00022958"/>
    </source>
</evidence>
<dbReference type="InterPro" id="IPR028325">
    <property type="entry name" value="VG_K_chnl"/>
</dbReference>
<dbReference type="FunFam" id="1.10.287.70:FF:000002">
    <property type="entry name" value="Potassium voltage-gated channel subfamily a member"/>
    <property type="match status" value="1"/>
</dbReference>
<keyword evidence="4 13" id="KW-0812">Transmembrane</keyword>
<dbReference type="Gene3D" id="1.10.287.930">
    <property type="entry name" value="Mammalian shaker kv1.2 potassium channel- beta subunit complex"/>
    <property type="match status" value="1"/>
</dbReference>
<dbReference type="InterPro" id="IPR005821">
    <property type="entry name" value="Ion_trans_dom"/>
</dbReference>
<dbReference type="PRINTS" id="PR01498">
    <property type="entry name" value="SHAWCHANNEL"/>
</dbReference>
<dbReference type="STRING" id="50429.A0A2B4RUQ3"/>
<evidence type="ECO:0000256" key="8">
    <source>
        <dbReference type="ARBA" id="ARBA00022989"/>
    </source>
</evidence>
<feature type="compositionally biased region" description="Basic and acidic residues" evidence="12">
    <location>
        <begin position="522"/>
        <end position="555"/>
    </location>
</feature>